<proteinExistence type="predicted"/>
<evidence type="ECO:0000313" key="2">
    <source>
        <dbReference type="Proteomes" id="UP000241890"/>
    </source>
</evidence>
<dbReference type="Proteomes" id="UP000241890">
    <property type="component" value="Unassembled WGS sequence"/>
</dbReference>
<reference evidence="1 2" key="1">
    <citation type="submission" date="2017-12" db="EMBL/GenBank/DDBJ databases">
        <title>Sequencing, de novo assembly and annotation of complete genome of a new Thraustochytrid species, strain FCC1311.</title>
        <authorList>
            <person name="Sedici K."/>
            <person name="Godart F."/>
            <person name="Aiese Cigliano R."/>
            <person name="Sanseverino W."/>
            <person name="Barakat M."/>
            <person name="Ortet P."/>
            <person name="Marechal E."/>
            <person name="Cagnac O."/>
            <person name="Amato A."/>
        </authorList>
    </citation>
    <scope>NUCLEOTIDE SEQUENCE [LARGE SCALE GENOMIC DNA]</scope>
</reference>
<accession>A0A2R5GZ38</accession>
<gene>
    <name evidence="1" type="ORF">FCC1311_113112</name>
</gene>
<evidence type="ECO:0000313" key="1">
    <source>
        <dbReference type="EMBL" id="GBG35088.1"/>
    </source>
</evidence>
<protein>
    <submittedName>
        <fullName evidence="1">Uncharacterized protein</fullName>
    </submittedName>
</protein>
<dbReference type="EMBL" id="BEYU01000289">
    <property type="protein sequence ID" value="GBG35088.1"/>
    <property type="molecule type" value="Genomic_DNA"/>
</dbReference>
<comment type="caution">
    <text evidence="1">The sequence shown here is derived from an EMBL/GenBank/DDBJ whole genome shotgun (WGS) entry which is preliminary data.</text>
</comment>
<name>A0A2R5GZ38_9STRA</name>
<organism evidence="1 2">
    <name type="scientific">Hondaea fermentalgiana</name>
    <dbReference type="NCBI Taxonomy" id="2315210"/>
    <lineage>
        <taxon>Eukaryota</taxon>
        <taxon>Sar</taxon>
        <taxon>Stramenopiles</taxon>
        <taxon>Bigyra</taxon>
        <taxon>Labyrinthulomycetes</taxon>
        <taxon>Thraustochytrida</taxon>
        <taxon>Thraustochytriidae</taxon>
        <taxon>Hondaea</taxon>
    </lineage>
</organism>
<sequence length="749" mass="87444">MSHSSLPNPFTGNQGNQEFLANVDELLRGEIGRKVYLQTLRMFLDDCISRVDYDRILETPLMERMRAEVGAVTDRDIEVDYFSMFFGPRWEDPSFDPMLNGDARYRFAVDPTYVHESLCNTVRDETVYFERDPRLNVEVFDQFLDKYEEALRSRAAPRLDLRHKWDETMRTLVARFPKNIVFDSYQLRNLSLAHACKILADRRLMSEQESARNAYDLIFSQDCANSGRYLLTFIAQFTSLPAFEHPHAVCNWLVSMKCDNEDDQSGYVVALQECHPLKDGTVTDGAVLLEPWSPLTPRTVVTDIMRWWKHCRSAKNLQLLRKYHEYAVDFFRRDFLCLEEQLLYCDFEPFRRIIVKGICRRPIPRDVVADHVERQRQARCLLISRQYLRAAISALTFFLEIRSTGAPSEIVHKVAMLSLAMSNDREVRIALLIGPFATPMCDRRACLPFYDRALKARLDQDWEYVLARARKCATRSLKPRTPETNEFLADVEELLRGEIGRKVYLRTLRMRVEDYDSDSKYDVVLATPLMKRAYASVGAVTDRQVEVDYYEVFFGHKFRRRSLDSMLTNGKFIVLDPTYVHESLCNTVMDYSLYLERPPLLNVRVFKQYLDKYEQALRTRDALGLGFRDRWEETMRTLVAMFPTKYYFTEEELTYLALAHACKILADRRLMTEQESARNAYDLIFSQDWFRADPSLFMYIATFTSLPALRADAQAVVSTDAPRSFRRSLEELECAKERRKSADLAQVSG</sequence>
<keyword evidence="2" id="KW-1185">Reference proteome</keyword>
<dbReference type="AlphaFoldDB" id="A0A2R5GZ38"/>
<dbReference type="InParanoid" id="A0A2R5GZ38"/>